<keyword evidence="2" id="KW-1185">Reference proteome</keyword>
<sequence length="208" mass="23517">MSSLKVKTSLKRAREPSNSGTRALESLPDIAVAAIVSSKKQKDVGEFISFLLKSLERNSHWLNSIVGRQANFRCALLVGSGPNRFQIQEIIYPSDGKDIKLQVELKESEDHDKIAIAALLKLTNLEMNHLIEYTKTRLYDNSQLREDLLDGKALGIDFAFLRPISDKQYRIMDRIVIGSSLKCVLPLKKKRDERSPSRTPVKRAKRVA</sequence>
<dbReference type="EMBL" id="CM046107">
    <property type="protein sequence ID" value="KAI8432060.1"/>
    <property type="molecule type" value="Genomic_DNA"/>
</dbReference>
<evidence type="ECO:0000313" key="2">
    <source>
        <dbReference type="Proteomes" id="UP001064048"/>
    </source>
</evidence>
<evidence type="ECO:0000313" key="1">
    <source>
        <dbReference type="EMBL" id="KAI8432060.1"/>
    </source>
</evidence>
<dbReference type="Proteomes" id="UP001064048">
    <property type="component" value="Chromosome 7"/>
</dbReference>
<protein>
    <submittedName>
        <fullName evidence="1">Uncharacterized protein</fullName>
    </submittedName>
</protein>
<proteinExistence type="predicted"/>
<gene>
    <name evidence="1" type="ORF">MSG28_004579</name>
</gene>
<comment type="caution">
    <text evidence="1">The sequence shown here is derived from an EMBL/GenBank/DDBJ whole genome shotgun (WGS) entry which is preliminary data.</text>
</comment>
<reference evidence="1 2" key="1">
    <citation type="journal article" date="2022" name="Genome Biol. Evol.">
        <title>The Spruce Budworm Genome: Reconstructing the Evolutionary History of Antifreeze Proteins.</title>
        <authorList>
            <person name="Beliveau C."/>
            <person name="Gagne P."/>
            <person name="Picq S."/>
            <person name="Vernygora O."/>
            <person name="Keeling C.I."/>
            <person name="Pinkney K."/>
            <person name="Doucet D."/>
            <person name="Wen F."/>
            <person name="Johnston J.S."/>
            <person name="Maaroufi H."/>
            <person name="Boyle B."/>
            <person name="Laroche J."/>
            <person name="Dewar K."/>
            <person name="Juretic N."/>
            <person name="Blackburn G."/>
            <person name="Nisole A."/>
            <person name="Brunet B."/>
            <person name="Brandao M."/>
            <person name="Lumley L."/>
            <person name="Duan J."/>
            <person name="Quan G."/>
            <person name="Lucarotti C.J."/>
            <person name="Roe A.D."/>
            <person name="Sperling F.A.H."/>
            <person name="Levesque R.C."/>
            <person name="Cusson M."/>
        </authorList>
    </citation>
    <scope>NUCLEOTIDE SEQUENCE [LARGE SCALE GENOMIC DNA]</scope>
    <source>
        <strain evidence="1">Glfc:IPQL:Cfum</strain>
    </source>
</reference>
<accession>A0ACC0K6P6</accession>
<organism evidence="1 2">
    <name type="scientific">Choristoneura fumiferana</name>
    <name type="common">Spruce budworm moth</name>
    <name type="synonym">Archips fumiferana</name>
    <dbReference type="NCBI Taxonomy" id="7141"/>
    <lineage>
        <taxon>Eukaryota</taxon>
        <taxon>Metazoa</taxon>
        <taxon>Ecdysozoa</taxon>
        <taxon>Arthropoda</taxon>
        <taxon>Hexapoda</taxon>
        <taxon>Insecta</taxon>
        <taxon>Pterygota</taxon>
        <taxon>Neoptera</taxon>
        <taxon>Endopterygota</taxon>
        <taxon>Lepidoptera</taxon>
        <taxon>Glossata</taxon>
        <taxon>Ditrysia</taxon>
        <taxon>Tortricoidea</taxon>
        <taxon>Tortricidae</taxon>
        <taxon>Tortricinae</taxon>
        <taxon>Choristoneura</taxon>
    </lineage>
</organism>
<name>A0ACC0K6P6_CHOFU</name>